<gene>
    <name evidence="4" type="primary">mceF</name>
    <name evidence="4" type="ORF">GOEFS_110_00220</name>
</gene>
<keyword evidence="1" id="KW-0472">Membrane</keyword>
<dbReference type="AlphaFoldDB" id="H0R5E3"/>
<evidence type="ECO:0000313" key="4">
    <source>
        <dbReference type="EMBL" id="GAB20294.1"/>
    </source>
</evidence>
<dbReference type="PANTHER" id="PTHR33371">
    <property type="entry name" value="INTERMEMBRANE PHOSPHOLIPID TRANSPORT SYSTEM BINDING PROTEIN MLAD-RELATED"/>
    <property type="match status" value="1"/>
</dbReference>
<dbReference type="InterPro" id="IPR024516">
    <property type="entry name" value="Mce_C"/>
</dbReference>
<organism evidence="4 5">
    <name type="scientific">Gordonia effusa NBRC 100432</name>
    <dbReference type="NCBI Taxonomy" id="1077974"/>
    <lineage>
        <taxon>Bacteria</taxon>
        <taxon>Bacillati</taxon>
        <taxon>Actinomycetota</taxon>
        <taxon>Actinomycetes</taxon>
        <taxon>Mycobacteriales</taxon>
        <taxon>Gordoniaceae</taxon>
        <taxon>Gordonia</taxon>
    </lineage>
</organism>
<keyword evidence="1" id="KW-0812">Transmembrane</keyword>
<evidence type="ECO:0000256" key="1">
    <source>
        <dbReference type="SAM" id="Phobius"/>
    </source>
</evidence>
<accession>H0R5E3</accession>
<evidence type="ECO:0000313" key="5">
    <source>
        <dbReference type="Proteomes" id="UP000035034"/>
    </source>
</evidence>
<dbReference type="STRING" id="1077974.GOEFS_110_00220"/>
<name>H0R5E3_9ACTN</name>
<sequence length="415" mass="44129">MILTRLVKIQLIVFVIVGIVTLVYVAGKYAKVDRLTGFSEYTVTAQLPESSGGIFTNAEVTYQGVPVGRVSKLELTKSGVNVVMRLNKRGPDVPASAVAVISNRSAIGEQFVDLQPTSATGPYLYDGSVITKSSIPPPLEDVVNSALDFAESVPVEDLHTVIVELGKAFNGQGENLTRLVTSLGNLSKAGVESLPQTISLIQNSNVVLATQSEQSDQILSWARNLDLVTATLAAADPDVRRLLTTGTATSTQLSNLLQKQGADITKVVHDLGSTFKTIEPAGWSTNAAVAMLSALSAGSHSPARGDGQIHFGIVLETNNPAACTQGYESTQALIAKMKAKNPNFDINNDDFPFNTKAECTVPQGSPTGVRSARRAALANPDYPQPWDNKPKKDPDKLNLNPLATQLAFLLGVHAK</sequence>
<keyword evidence="5" id="KW-1185">Reference proteome</keyword>
<keyword evidence="1" id="KW-1133">Transmembrane helix</keyword>
<dbReference type="NCBIfam" id="TIGR00996">
    <property type="entry name" value="Mtu_fam_mce"/>
    <property type="match status" value="1"/>
</dbReference>
<dbReference type="Proteomes" id="UP000035034">
    <property type="component" value="Unassembled WGS sequence"/>
</dbReference>
<dbReference type="Pfam" id="PF02470">
    <property type="entry name" value="MlaD"/>
    <property type="match status" value="1"/>
</dbReference>
<dbReference type="InterPro" id="IPR052336">
    <property type="entry name" value="MlaD_Phospholipid_Transporter"/>
</dbReference>
<dbReference type="InterPro" id="IPR005693">
    <property type="entry name" value="Mce"/>
</dbReference>
<dbReference type="eggNOG" id="COG1463">
    <property type="taxonomic scope" value="Bacteria"/>
</dbReference>
<evidence type="ECO:0000259" key="3">
    <source>
        <dbReference type="Pfam" id="PF11887"/>
    </source>
</evidence>
<feature type="transmembrane region" description="Helical" evidence="1">
    <location>
        <begin position="6"/>
        <end position="26"/>
    </location>
</feature>
<feature type="domain" description="Mammalian cell entry C-terminal" evidence="3">
    <location>
        <begin position="124"/>
        <end position="276"/>
    </location>
</feature>
<evidence type="ECO:0000259" key="2">
    <source>
        <dbReference type="Pfam" id="PF02470"/>
    </source>
</evidence>
<protein>
    <submittedName>
        <fullName evidence="4">Mce family protein</fullName>
    </submittedName>
</protein>
<dbReference type="InterPro" id="IPR003399">
    <property type="entry name" value="Mce/MlaD"/>
</dbReference>
<reference evidence="4 5" key="1">
    <citation type="submission" date="2011-12" db="EMBL/GenBank/DDBJ databases">
        <title>Whole genome shotgun sequence of Gordonia effusa NBRC 100432.</title>
        <authorList>
            <person name="Yoshida I."/>
            <person name="Takarada H."/>
            <person name="Hosoyama A."/>
            <person name="Tsuchikane K."/>
            <person name="Katsumata H."/>
            <person name="Yamazaki S."/>
            <person name="Fujita N."/>
        </authorList>
    </citation>
    <scope>NUCLEOTIDE SEQUENCE [LARGE SCALE GENOMIC DNA]</scope>
    <source>
        <strain evidence="4 5">NBRC 100432</strain>
    </source>
</reference>
<dbReference type="GO" id="GO:0005576">
    <property type="term" value="C:extracellular region"/>
    <property type="evidence" value="ECO:0007669"/>
    <property type="project" value="TreeGrafter"/>
</dbReference>
<dbReference type="PANTHER" id="PTHR33371:SF16">
    <property type="entry name" value="MCE-FAMILY PROTEIN MCE3F"/>
    <property type="match status" value="1"/>
</dbReference>
<proteinExistence type="predicted"/>
<dbReference type="Pfam" id="PF11887">
    <property type="entry name" value="Mce4_CUP1"/>
    <property type="match status" value="1"/>
</dbReference>
<dbReference type="EMBL" id="BAEH01000110">
    <property type="protein sequence ID" value="GAB20294.1"/>
    <property type="molecule type" value="Genomic_DNA"/>
</dbReference>
<feature type="domain" description="Mce/MlaD" evidence="2">
    <location>
        <begin position="40"/>
        <end position="116"/>
    </location>
</feature>
<comment type="caution">
    <text evidence="4">The sequence shown here is derived from an EMBL/GenBank/DDBJ whole genome shotgun (WGS) entry which is preliminary data.</text>
</comment>